<dbReference type="Pfam" id="PF00582">
    <property type="entry name" value="Usp"/>
    <property type="match status" value="1"/>
</dbReference>
<dbReference type="Gene3D" id="3.40.50.620">
    <property type="entry name" value="HUPs"/>
    <property type="match status" value="1"/>
</dbReference>
<dbReference type="InterPro" id="IPR006016">
    <property type="entry name" value="UspA"/>
</dbReference>
<dbReference type="InterPro" id="IPR006015">
    <property type="entry name" value="Universal_stress_UspA"/>
</dbReference>
<accession>A0A9E7R3B6</accession>
<dbReference type="EMBL" id="CP104003">
    <property type="protein sequence ID" value="UWM54776.1"/>
    <property type="molecule type" value="Genomic_DNA"/>
</dbReference>
<comment type="similarity">
    <text evidence="1">Belongs to the universal stress protein A family.</text>
</comment>
<dbReference type="PRINTS" id="PR01438">
    <property type="entry name" value="UNVRSLSTRESS"/>
</dbReference>
<dbReference type="InterPro" id="IPR014729">
    <property type="entry name" value="Rossmann-like_a/b/a_fold"/>
</dbReference>
<evidence type="ECO:0000313" key="4">
    <source>
        <dbReference type="Proteomes" id="UP001057580"/>
    </source>
</evidence>
<dbReference type="AlphaFoldDB" id="A0A9E7R3B6"/>
<dbReference type="PANTHER" id="PTHR46268">
    <property type="entry name" value="STRESS RESPONSE PROTEIN NHAX"/>
    <property type="match status" value="1"/>
</dbReference>
<dbReference type="CDD" id="cd00293">
    <property type="entry name" value="USP-like"/>
    <property type="match status" value="1"/>
</dbReference>
<evidence type="ECO:0000259" key="2">
    <source>
        <dbReference type="Pfam" id="PF00582"/>
    </source>
</evidence>
<keyword evidence="4" id="KW-1185">Reference proteome</keyword>
<dbReference type="PANTHER" id="PTHR46268:SF24">
    <property type="entry name" value="UNIVERSAL STRESS PROTEIN"/>
    <property type="match status" value="1"/>
</dbReference>
<organism evidence="3 4">
    <name type="scientific">Salinirubellus salinus</name>
    <dbReference type="NCBI Taxonomy" id="1364945"/>
    <lineage>
        <taxon>Archaea</taxon>
        <taxon>Methanobacteriati</taxon>
        <taxon>Methanobacteriota</taxon>
        <taxon>Stenosarchaea group</taxon>
        <taxon>Halobacteria</taxon>
        <taxon>Halobacteriales</taxon>
        <taxon>Natronomonadaceae</taxon>
        <taxon>Salinirubellus</taxon>
    </lineage>
</organism>
<dbReference type="RefSeq" id="WP_260593764.1">
    <property type="nucleotide sequence ID" value="NZ_CP104003.1"/>
</dbReference>
<gene>
    <name evidence="3" type="ORF">N0B31_00510</name>
</gene>
<dbReference type="KEGG" id="ssai:N0B31_00510"/>
<dbReference type="Proteomes" id="UP001057580">
    <property type="component" value="Chromosome"/>
</dbReference>
<protein>
    <submittedName>
        <fullName evidence="3">Universal stress protein</fullName>
    </submittedName>
</protein>
<evidence type="ECO:0000256" key="1">
    <source>
        <dbReference type="ARBA" id="ARBA00008791"/>
    </source>
</evidence>
<dbReference type="SUPFAM" id="SSF52402">
    <property type="entry name" value="Adenine nucleotide alpha hydrolases-like"/>
    <property type="match status" value="1"/>
</dbReference>
<name>A0A9E7R3B6_9EURY</name>
<reference evidence="3" key="1">
    <citation type="submission" date="2022-09" db="EMBL/GenBank/DDBJ databases">
        <title>Diverse halophilic archaea isolated from saline environments.</title>
        <authorList>
            <person name="Cui H.-L."/>
        </authorList>
    </citation>
    <scope>NUCLEOTIDE SEQUENCE</scope>
    <source>
        <strain evidence="3">ZS-35-S2</strain>
    </source>
</reference>
<feature type="domain" description="UspA" evidence="2">
    <location>
        <begin position="6"/>
        <end position="147"/>
    </location>
</feature>
<evidence type="ECO:0000313" key="3">
    <source>
        <dbReference type="EMBL" id="UWM54776.1"/>
    </source>
</evidence>
<proteinExistence type="inferred from homology"/>
<sequence length="147" mass="15692">MSESTRTVLVPVDDSERSTAAIRHAVERYPDADVVAIHVVDVVSAIHAADPEVTAPGYWEQLYEAAEAGADAVLADAEATAADLGAEIRTERVDGRPARRIVEYAAEHDVDEVVLASHGRTGVSRILLGSVAEEVVRRAPCPVTVVR</sequence>
<dbReference type="GeneID" id="74940858"/>